<accession>A0A0C1GW97</accession>
<dbReference type="AlphaFoldDB" id="A0A0C1GW97"/>
<evidence type="ECO:0000313" key="2">
    <source>
        <dbReference type="Proteomes" id="UP000031390"/>
    </source>
</evidence>
<dbReference type="Proteomes" id="UP000031390">
    <property type="component" value="Unassembled WGS sequence"/>
</dbReference>
<protein>
    <submittedName>
        <fullName evidence="1">Uncharacterized protein</fullName>
    </submittedName>
</protein>
<name>A0A0C1GW97_9NEIS</name>
<evidence type="ECO:0000313" key="1">
    <source>
        <dbReference type="EMBL" id="KIC06107.1"/>
    </source>
</evidence>
<organism evidence="1 2">
    <name type="scientific">Morococcus cerebrosus</name>
    <dbReference type="NCBI Taxonomy" id="1056807"/>
    <lineage>
        <taxon>Bacteria</taxon>
        <taxon>Pseudomonadati</taxon>
        <taxon>Pseudomonadota</taxon>
        <taxon>Betaproteobacteria</taxon>
        <taxon>Neisseriales</taxon>
        <taxon>Neisseriaceae</taxon>
        <taxon>Morococcus</taxon>
    </lineage>
</organism>
<sequence length="73" mass="7950">MANLPTVTASAAAAFMPDSLQMGFVGHKCPTYKSKFPNCLLISESLQGRLKTQNPVFRRPFSAKIPIPSNPKT</sequence>
<gene>
    <name evidence="1" type="ORF">MCC93_24350</name>
</gene>
<proteinExistence type="predicted"/>
<dbReference type="EMBL" id="JUFZ01000117">
    <property type="protein sequence ID" value="KIC06107.1"/>
    <property type="molecule type" value="Genomic_DNA"/>
</dbReference>
<reference evidence="1 2" key="1">
    <citation type="submission" date="2014-12" db="EMBL/GenBank/DDBJ databases">
        <title>Genome sequence of Morococcus cerebrosus.</title>
        <authorList>
            <person name="Shin S.-K."/>
            <person name="Yi H."/>
        </authorList>
    </citation>
    <scope>NUCLEOTIDE SEQUENCE [LARGE SCALE GENOMIC DNA]</scope>
    <source>
        <strain evidence="1 2">CIP 81.93</strain>
    </source>
</reference>
<comment type="caution">
    <text evidence="1">The sequence shown here is derived from an EMBL/GenBank/DDBJ whole genome shotgun (WGS) entry which is preliminary data.</text>
</comment>